<dbReference type="EMBL" id="SMLD01000050">
    <property type="protein sequence ID" value="TDE49729.1"/>
    <property type="molecule type" value="Genomic_DNA"/>
</dbReference>
<dbReference type="Proteomes" id="UP000295136">
    <property type="component" value="Unassembled WGS sequence"/>
</dbReference>
<feature type="region of interest" description="Disordered" evidence="1">
    <location>
        <begin position="220"/>
        <end position="258"/>
    </location>
</feature>
<dbReference type="AlphaFoldDB" id="A0A4R5FFR8"/>
<accession>A0A4R5FFR8</accession>
<comment type="caution">
    <text evidence="2">The sequence shown here is derived from an EMBL/GenBank/DDBJ whole genome shotgun (WGS) entry which is preliminary data.</text>
</comment>
<evidence type="ECO:0000313" key="3">
    <source>
        <dbReference type="Proteomes" id="UP000295136"/>
    </source>
</evidence>
<evidence type="ECO:0000256" key="1">
    <source>
        <dbReference type="SAM" id="MobiDB-lite"/>
    </source>
</evidence>
<dbReference type="RefSeq" id="WP_132631877.1">
    <property type="nucleotide sequence ID" value="NZ_SMLD01000050.1"/>
</dbReference>
<protein>
    <submittedName>
        <fullName evidence="2">Uncharacterized protein</fullName>
    </submittedName>
</protein>
<sequence length="258" mass="26563">MLEQPDSVIAGTGAAVFGSQLLGWNRARYATLILPLMYGLPAQQQAAADEWERLAAALERHPDRVDSATRDVEWSAASAELYKDTVLAYSDDAAQKVASPRATADTLRVTANVYDVLGKAVFATGTGIALAGLMHRFAAANPFTRVAAEVAATGFGRRADHQAATIAARARTFAEGGKGVLGKAVQMMAKTRPRTKALLGGGFALMAGWEAQSAVAGRLSDTRLESSPQATTGLPGSTGSAGLTGSGTADQAGPGESA</sequence>
<organism evidence="2 3">
    <name type="scientific">Nonomuraea mesophila</name>
    <dbReference type="NCBI Taxonomy" id="2530382"/>
    <lineage>
        <taxon>Bacteria</taxon>
        <taxon>Bacillati</taxon>
        <taxon>Actinomycetota</taxon>
        <taxon>Actinomycetes</taxon>
        <taxon>Streptosporangiales</taxon>
        <taxon>Streptosporangiaceae</taxon>
        <taxon>Nonomuraea</taxon>
    </lineage>
</organism>
<evidence type="ECO:0000313" key="2">
    <source>
        <dbReference type="EMBL" id="TDE49729.1"/>
    </source>
</evidence>
<gene>
    <name evidence="2" type="ORF">E1295_20145</name>
</gene>
<name>A0A4R5FFR8_9ACTN</name>
<feature type="compositionally biased region" description="Low complexity" evidence="1">
    <location>
        <begin position="230"/>
        <end position="249"/>
    </location>
</feature>
<proteinExistence type="predicted"/>
<keyword evidence="3" id="KW-1185">Reference proteome</keyword>
<reference evidence="2 3" key="1">
    <citation type="submission" date="2019-03" db="EMBL/GenBank/DDBJ databases">
        <title>Draft genome sequences of novel Actinobacteria.</title>
        <authorList>
            <person name="Sahin N."/>
            <person name="Ay H."/>
            <person name="Saygin H."/>
        </authorList>
    </citation>
    <scope>NUCLEOTIDE SEQUENCE [LARGE SCALE GENOMIC DNA]</scope>
    <source>
        <strain evidence="2 3">6K102</strain>
    </source>
</reference>